<keyword evidence="3" id="KW-1185">Reference proteome</keyword>
<name>A0A2P8A8H0_9PEZI</name>
<evidence type="ECO:0000256" key="1">
    <source>
        <dbReference type="SAM" id="MobiDB-lite"/>
    </source>
</evidence>
<dbReference type="OrthoDB" id="203440at2759"/>
<dbReference type="STRING" id="40998.A0A2P8A8H0"/>
<feature type="region of interest" description="Disordered" evidence="1">
    <location>
        <begin position="244"/>
        <end position="373"/>
    </location>
</feature>
<reference evidence="2 3" key="1">
    <citation type="submission" date="2017-05" db="EMBL/GenBank/DDBJ databases">
        <title>Draft genome sequence of Elsinoe australis.</title>
        <authorList>
            <person name="Cheng Q."/>
        </authorList>
    </citation>
    <scope>NUCLEOTIDE SEQUENCE [LARGE SCALE GENOMIC DNA]</scope>
    <source>
        <strain evidence="2 3">NL1</strain>
    </source>
</reference>
<dbReference type="AlphaFoldDB" id="A0A2P8A8H0"/>
<gene>
    <name evidence="2" type="ORF">B9Z65_6385</name>
</gene>
<feature type="compositionally biased region" description="Basic and acidic residues" evidence="1">
    <location>
        <begin position="187"/>
        <end position="203"/>
    </location>
</feature>
<feature type="compositionally biased region" description="Basic and acidic residues" evidence="1">
    <location>
        <begin position="331"/>
        <end position="351"/>
    </location>
</feature>
<comment type="caution">
    <text evidence="2">The sequence shown here is derived from an EMBL/GenBank/DDBJ whole genome shotgun (WGS) entry which is preliminary data.</text>
</comment>
<evidence type="ECO:0000313" key="3">
    <source>
        <dbReference type="Proteomes" id="UP000243723"/>
    </source>
</evidence>
<dbReference type="GO" id="GO:0000462">
    <property type="term" value="P:maturation of SSU-rRNA from tricistronic rRNA transcript (SSU-rRNA, 5.8S rRNA, LSU-rRNA)"/>
    <property type="evidence" value="ECO:0007669"/>
    <property type="project" value="TreeGrafter"/>
</dbReference>
<evidence type="ECO:0000313" key="2">
    <source>
        <dbReference type="EMBL" id="PSK56761.1"/>
    </source>
</evidence>
<dbReference type="InterPro" id="IPR007146">
    <property type="entry name" value="Sas10/Utp3/C1D"/>
</dbReference>
<proteinExistence type="predicted"/>
<feature type="compositionally biased region" description="Acidic residues" evidence="1">
    <location>
        <begin position="153"/>
        <end position="172"/>
    </location>
</feature>
<sequence length="373" mass="41114">MACAAAPTNVADTLASLQASLESATSAVPSVDSILPPDNGISLLDAKNEIFLSYLQSLALRNLEVIRSVQKYIPGQDAAEIASSSSQTLQNEIVENLVKQRVYLEKGVRPLEDRLKYTIDKTLRAAEEQDRKATQAQPTKAPNGKVSGRTESTSDDESESDSDSDSLADEENALALGPNAAAMMSSRRTEADRAQSRSREEGNKTGVYRPPKITATAMPERIPREARKERPARSRTLDEYVSAEMADAPTAQPSIGANIADGGRRQVSARERAVEQERRDYEETHFTRLQESKKDKAKRKARSSGFGGEEWRDLGQGLDRIDSLTRGVKRKDKEGALEKSRKRRATEDGQRGDGMGGTGLFEKRKKRMMSKLR</sequence>
<feature type="region of interest" description="Disordered" evidence="1">
    <location>
        <begin position="126"/>
        <end position="214"/>
    </location>
</feature>
<dbReference type="PANTHER" id="PTHR13237">
    <property type="entry name" value="SOMETHING ABOUT SILENCING PROTEIN 10-RELATED"/>
    <property type="match status" value="1"/>
</dbReference>
<protein>
    <submittedName>
        <fullName evidence="2">Uncharacterized protein</fullName>
    </submittedName>
</protein>
<dbReference type="PANTHER" id="PTHR13237:SF9">
    <property type="entry name" value="NEUROGUIDIN"/>
    <property type="match status" value="1"/>
</dbReference>
<feature type="compositionally biased region" description="Basic residues" evidence="1">
    <location>
        <begin position="363"/>
        <end position="373"/>
    </location>
</feature>
<dbReference type="GO" id="GO:0032040">
    <property type="term" value="C:small-subunit processome"/>
    <property type="evidence" value="ECO:0007669"/>
    <property type="project" value="TreeGrafter"/>
</dbReference>
<dbReference type="EMBL" id="NHZQ01000060">
    <property type="protein sequence ID" value="PSK56761.1"/>
    <property type="molecule type" value="Genomic_DNA"/>
</dbReference>
<dbReference type="Pfam" id="PF04000">
    <property type="entry name" value="Sas10_Utp3"/>
    <property type="match status" value="1"/>
</dbReference>
<dbReference type="Proteomes" id="UP000243723">
    <property type="component" value="Unassembled WGS sequence"/>
</dbReference>
<feature type="compositionally biased region" description="Basic and acidic residues" evidence="1">
    <location>
        <begin position="309"/>
        <end position="323"/>
    </location>
</feature>
<feature type="compositionally biased region" description="Basic and acidic residues" evidence="1">
    <location>
        <begin position="262"/>
        <end position="294"/>
    </location>
</feature>
<accession>A0A2P8A8H0</accession>
<organism evidence="2 3">
    <name type="scientific">Elsinoe australis</name>
    <dbReference type="NCBI Taxonomy" id="40998"/>
    <lineage>
        <taxon>Eukaryota</taxon>
        <taxon>Fungi</taxon>
        <taxon>Dikarya</taxon>
        <taxon>Ascomycota</taxon>
        <taxon>Pezizomycotina</taxon>
        <taxon>Dothideomycetes</taxon>
        <taxon>Dothideomycetidae</taxon>
        <taxon>Myriangiales</taxon>
        <taxon>Elsinoaceae</taxon>
        <taxon>Elsinoe</taxon>
    </lineage>
</organism>